<evidence type="ECO:0000313" key="2">
    <source>
        <dbReference type="Proteomes" id="UP000318017"/>
    </source>
</evidence>
<name>A0A518GGU2_9BACT</name>
<accession>A0A518GGU2</accession>
<protein>
    <recommendedName>
        <fullName evidence="3">DUF4404 domain-containing protein</fullName>
    </recommendedName>
</protein>
<gene>
    <name evidence="1" type="ORF">Q31a_62020</name>
</gene>
<evidence type="ECO:0000313" key="1">
    <source>
        <dbReference type="EMBL" id="QDV27809.1"/>
    </source>
</evidence>
<dbReference type="InterPro" id="IPR025516">
    <property type="entry name" value="DUF4404"/>
</dbReference>
<reference evidence="1 2" key="1">
    <citation type="submission" date="2019-02" db="EMBL/GenBank/DDBJ databases">
        <title>Deep-cultivation of Planctomycetes and their phenomic and genomic characterization uncovers novel biology.</title>
        <authorList>
            <person name="Wiegand S."/>
            <person name="Jogler M."/>
            <person name="Boedeker C."/>
            <person name="Pinto D."/>
            <person name="Vollmers J."/>
            <person name="Rivas-Marin E."/>
            <person name="Kohn T."/>
            <person name="Peeters S.H."/>
            <person name="Heuer A."/>
            <person name="Rast P."/>
            <person name="Oberbeckmann S."/>
            <person name="Bunk B."/>
            <person name="Jeske O."/>
            <person name="Meyerdierks A."/>
            <person name="Storesund J.E."/>
            <person name="Kallscheuer N."/>
            <person name="Luecker S."/>
            <person name="Lage O.M."/>
            <person name="Pohl T."/>
            <person name="Merkel B.J."/>
            <person name="Hornburger P."/>
            <person name="Mueller R.-W."/>
            <person name="Bruemmer F."/>
            <person name="Labrenz M."/>
            <person name="Spormann A.M."/>
            <person name="Op den Camp H."/>
            <person name="Overmann J."/>
            <person name="Amann R."/>
            <person name="Jetten M.S.M."/>
            <person name="Mascher T."/>
            <person name="Medema M.H."/>
            <person name="Devos D.P."/>
            <person name="Kaster A.-K."/>
            <person name="Ovreas L."/>
            <person name="Rohde M."/>
            <person name="Galperin M.Y."/>
            <person name="Jogler C."/>
        </authorList>
    </citation>
    <scope>NUCLEOTIDE SEQUENCE [LARGE SCALE GENOMIC DNA]</scope>
    <source>
        <strain evidence="1 2">Q31a</strain>
    </source>
</reference>
<dbReference type="EMBL" id="CP036298">
    <property type="protein sequence ID" value="QDV27809.1"/>
    <property type="molecule type" value="Genomic_DNA"/>
</dbReference>
<dbReference type="Pfam" id="PF14357">
    <property type="entry name" value="DUF4404"/>
    <property type="match status" value="1"/>
</dbReference>
<evidence type="ECO:0008006" key="3">
    <source>
        <dbReference type="Google" id="ProtNLM"/>
    </source>
</evidence>
<sequence length="100" mass="11233">MILKQPLTEKERVQSMRQNLEPILEELHAELENAQDLDAEQLDMLRTAVAEIQSTLDQTDVSSATLAQRLQEATDQFSQSHPVLTNTIGRFADLLAQMGI</sequence>
<proteinExistence type="predicted"/>
<dbReference type="Proteomes" id="UP000318017">
    <property type="component" value="Chromosome"/>
</dbReference>
<organism evidence="1 2">
    <name type="scientific">Aureliella helgolandensis</name>
    <dbReference type="NCBI Taxonomy" id="2527968"/>
    <lineage>
        <taxon>Bacteria</taxon>
        <taxon>Pseudomonadati</taxon>
        <taxon>Planctomycetota</taxon>
        <taxon>Planctomycetia</taxon>
        <taxon>Pirellulales</taxon>
        <taxon>Pirellulaceae</taxon>
        <taxon>Aureliella</taxon>
    </lineage>
</organism>
<dbReference type="KEGG" id="ahel:Q31a_62020"/>
<dbReference type="AlphaFoldDB" id="A0A518GGU2"/>
<keyword evidence="2" id="KW-1185">Reference proteome</keyword>